<protein>
    <recommendedName>
        <fullName evidence="1">glutathione gamma-glutamylcysteinyltransferase</fullName>
        <ecNumber evidence="1">2.3.2.15</ecNumber>
    </recommendedName>
</protein>
<gene>
    <name evidence="7" type="ORF">ACHAXA_006971</name>
</gene>
<dbReference type="GO" id="GO:0046872">
    <property type="term" value="F:metal ion binding"/>
    <property type="evidence" value="ECO:0007669"/>
    <property type="project" value="UniProtKB-KW"/>
</dbReference>
<dbReference type="SUPFAM" id="SSF54001">
    <property type="entry name" value="Cysteine proteinases"/>
    <property type="match status" value="1"/>
</dbReference>
<proteinExistence type="predicted"/>
<dbReference type="InterPro" id="IPR038156">
    <property type="entry name" value="PCS_N_sf"/>
</dbReference>
<evidence type="ECO:0000256" key="4">
    <source>
        <dbReference type="ARBA" id="ARBA00022723"/>
    </source>
</evidence>
<accession>A0ABD3RXH3</accession>
<comment type="caution">
    <text evidence="7">The sequence shown here is derived from an EMBL/GenBank/DDBJ whole genome shotgun (WGS) entry which is preliminary data.</text>
</comment>
<dbReference type="AlphaFoldDB" id="A0ABD3RXH3"/>
<evidence type="ECO:0000313" key="7">
    <source>
        <dbReference type="EMBL" id="KAL3816895.1"/>
    </source>
</evidence>
<dbReference type="Pfam" id="PF05023">
    <property type="entry name" value="Phytochelatin"/>
    <property type="match status" value="1"/>
</dbReference>
<name>A0ABD3RXH3_9STRA</name>
<sequence length="488" mass="52410">MRGYQSIPSADIDGIENGDLLPTTTMTTTTEEDHPHPPSRMISSPQSSWIPPFSRYASKVGLVSIGIIVGCIGSRALARRDRADVDDGGGGSLYFVGPVHNDRRSFAVNGKSFYDSLPFEDVVSWTVQSRHPRGWETSLTTPAGSAALDGAIASLSPIADGDNVDVVIAILGAANPPPATPHILYHATQTAFGLLYDASRSSSGYISEYALDYFLINSGGFDAQVNQAYCAVASVATLLNSLKYPKRFRDGDDLSGWSFDLPTDPRYNPYPYATQQDVLAGECVRDNVIIERGDGSGGADGSPRGGSGVDGIFRPPYGLSLEQAGKLLNCHTSSEWVVTVQNVDPSQVSLLKVRYDLKAALIDPDARVMINYDRRGLGQVGGGHFSPLGAYHVATDSFLVMDVAKYKYPPVWVGADTLYGAMATVDRCGTYDYPGGQERLIDGTSGGAGNALFDPTTQDDYENSLRALNCKERMRGYIILKKKGSVNS</sequence>
<evidence type="ECO:0000256" key="5">
    <source>
        <dbReference type="SAM" id="MobiDB-lite"/>
    </source>
</evidence>
<keyword evidence="4" id="KW-0479">Metal-binding</keyword>
<keyword evidence="2" id="KW-0104">Cadmium</keyword>
<reference evidence="7 8" key="1">
    <citation type="submission" date="2024-10" db="EMBL/GenBank/DDBJ databases">
        <title>Updated reference genomes for cyclostephanoid diatoms.</title>
        <authorList>
            <person name="Roberts W.R."/>
            <person name="Alverson A.J."/>
        </authorList>
    </citation>
    <scope>NUCLEOTIDE SEQUENCE [LARGE SCALE GENOMIC DNA]</scope>
    <source>
        <strain evidence="7 8">AJA228-03</strain>
    </source>
</reference>
<evidence type="ECO:0000256" key="3">
    <source>
        <dbReference type="ARBA" id="ARBA00022679"/>
    </source>
</evidence>
<feature type="domain" description="Peptidase C83" evidence="6">
    <location>
        <begin position="165"/>
        <end position="443"/>
    </location>
</feature>
<organism evidence="7 8">
    <name type="scientific">Cyclostephanos tholiformis</name>
    <dbReference type="NCBI Taxonomy" id="382380"/>
    <lineage>
        <taxon>Eukaryota</taxon>
        <taxon>Sar</taxon>
        <taxon>Stramenopiles</taxon>
        <taxon>Ochrophyta</taxon>
        <taxon>Bacillariophyta</taxon>
        <taxon>Coscinodiscophyceae</taxon>
        <taxon>Thalassiosirophycidae</taxon>
        <taxon>Stephanodiscales</taxon>
        <taxon>Stephanodiscaceae</taxon>
        <taxon>Cyclostephanos</taxon>
    </lineage>
</organism>
<evidence type="ECO:0000259" key="6">
    <source>
        <dbReference type="PROSITE" id="PS51443"/>
    </source>
</evidence>
<dbReference type="InterPro" id="IPR038765">
    <property type="entry name" value="Papain-like_cys_pep_sf"/>
</dbReference>
<dbReference type="Proteomes" id="UP001530377">
    <property type="component" value="Unassembled WGS sequence"/>
</dbReference>
<dbReference type="Gene3D" id="3.90.70.30">
    <property type="entry name" value="Phytochelatin synthase, N-terminal domain"/>
    <property type="match status" value="1"/>
</dbReference>
<keyword evidence="3" id="KW-0808">Transferase</keyword>
<keyword evidence="8" id="KW-1185">Reference proteome</keyword>
<evidence type="ECO:0000313" key="8">
    <source>
        <dbReference type="Proteomes" id="UP001530377"/>
    </source>
</evidence>
<dbReference type="GO" id="GO:0016756">
    <property type="term" value="F:glutathione gamma-glutamylcysteinyltransferase activity"/>
    <property type="evidence" value="ECO:0007669"/>
    <property type="project" value="UniProtKB-EC"/>
</dbReference>
<dbReference type="PANTHER" id="PTHR33447:SF20">
    <property type="entry name" value="GLUTATHIONE GAMMA-GLUTAMYLCYSTEINYLTRANSFERASE"/>
    <property type="match status" value="1"/>
</dbReference>
<evidence type="ECO:0000256" key="1">
    <source>
        <dbReference type="ARBA" id="ARBA00012468"/>
    </source>
</evidence>
<evidence type="ECO:0000256" key="2">
    <source>
        <dbReference type="ARBA" id="ARBA00022539"/>
    </source>
</evidence>
<dbReference type="InterPro" id="IPR040409">
    <property type="entry name" value="PCS-like"/>
</dbReference>
<dbReference type="EMBL" id="JALLPB020000127">
    <property type="protein sequence ID" value="KAL3816895.1"/>
    <property type="molecule type" value="Genomic_DNA"/>
</dbReference>
<dbReference type="PANTHER" id="PTHR33447">
    <property type="entry name" value="GLUTATHIONE GAMMA-GLUTAMYLCYSTEINYLTRANSFERASE"/>
    <property type="match status" value="1"/>
</dbReference>
<dbReference type="PROSITE" id="PS51443">
    <property type="entry name" value="PCS"/>
    <property type="match status" value="1"/>
</dbReference>
<dbReference type="EC" id="2.3.2.15" evidence="1"/>
<feature type="region of interest" description="Disordered" evidence="5">
    <location>
        <begin position="1"/>
        <end position="46"/>
    </location>
</feature>
<dbReference type="InterPro" id="IPR007719">
    <property type="entry name" value="PCS_N"/>
</dbReference>